<evidence type="ECO:0000313" key="2">
    <source>
        <dbReference type="Proteomes" id="UP000234681"/>
    </source>
</evidence>
<reference evidence="1 2" key="1">
    <citation type="submission" date="2005-09" db="EMBL/GenBank/DDBJ databases">
        <authorList>
            <person name="Mural R.J."/>
            <person name="Li P.W."/>
            <person name="Adams M.D."/>
            <person name="Amanatides P.G."/>
            <person name="Baden-Tillson H."/>
            <person name="Barnstead M."/>
            <person name="Chin S.H."/>
            <person name="Dew I."/>
            <person name="Evans C.A."/>
            <person name="Ferriera S."/>
            <person name="Flanigan M."/>
            <person name="Fosler C."/>
            <person name="Glodek A."/>
            <person name="Gu Z."/>
            <person name="Holt R.A."/>
            <person name="Jennings D."/>
            <person name="Kraft C.L."/>
            <person name="Lu F."/>
            <person name="Nguyen T."/>
            <person name="Nusskern D.R."/>
            <person name="Pfannkoch C.M."/>
            <person name="Sitter C."/>
            <person name="Sutton G.G."/>
            <person name="Venter J.C."/>
            <person name="Wang Z."/>
            <person name="Woodage T."/>
            <person name="Zheng X.H."/>
            <person name="Zhong F."/>
        </authorList>
    </citation>
    <scope>NUCLEOTIDE SEQUENCE [LARGE SCALE GENOMIC DNA]</scope>
    <source>
        <strain>BN</strain>
        <strain evidence="2">Sprague-Dawley</strain>
    </source>
</reference>
<dbReference type="Proteomes" id="UP000234681">
    <property type="component" value="Chromosome 13"/>
</dbReference>
<evidence type="ECO:0000313" key="1">
    <source>
        <dbReference type="EMBL" id="EDM09579.1"/>
    </source>
</evidence>
<dbReference type="EMBL" id="CH473958">
    <property type="protein sequence ID" value="EDM09579.1"/>
    <property type="molecule type" value="Genomic_DNA"/>
</dbReference>
<organism evidence="1 2">
    <name type="scientific">Rattus norvegicus</name>
    <name type="common">Rat</name>
    <dbReference type="NCBI Taxonomy" id="10116"/>
    <lineage>
        <taxon>Eukaryota</taxon>
        <taxon>Metazoa</taxon>
        <taxon>Chordata</taxon>
        <taxon>Craniata</taxon>
        <taxon>Vertebrata</taxon>
        <taxon>Euteleostomi</taxon>
        <taxon>Mammalia</taxon>
        <taxon>Eutheria</taxon>
        <taxon>Euarchontoglires</taxon>
        <taxon>Glires</taxon>
        <taxon>Rodentia</taxon>
        <taxon>Myomorpha</taxon>
        <taxon>Muroidea</taxon>
        <taxon>Muridae</taxon>
        <taxon>Murinae</taxon>
        <taxon>Rattus</taxon>
    </lineage>
</organism>
<accession>A6ICR8</accession>
<proteinExistence type="predicted"/>
<name>A6ICR8_RAT</name>
<sequence>MATTGTIGTVECQLLLLICCRSVRCVCLGHSKEDWKCLRPHHLMRRVDSDLPWLGLTFYISDLEFYFLIIKI</sequence>
<protein>
    <submittedName>
        <fullName evidence="1">RCG46286</fullName>
    </submittedName>
</protein>
<gene>
    <name evidence="1" type="ORF">rCG_46286</name>
</gene>
<dbReference type="AlphaFoldDB" id="A6ICR8"/>